<accession>A0A4S4NDI1</accession>
<dbReference type="EMBL" id="SRKY01000002">
    <property type="protein sequence ID" value="THH36587.1"/>
    <property type="molecule type" value="Genomic_DNA"/>
</dbReference>
<dbReference type="PROSITE" id="PS51257">
    <property type="entry name" value="PROKAR_LIPOPROTEIN"/>
    <property type="match status" value="1"/>
</dbReference>
<gene>
    <name evidence="2" type="ORF">E4Z66_06450</name>
</gene>
<protein>
    <recommendedName>
        <fullName evidence="4">Dihydroxy-acid dehydratase</fullName>
    </recommendedName>
</protein>
<dbReference type="OrthoDB" id="7829925at2"/>
<reference evidence="2 3" key="1">
    <citation type="submission" date="2019-04" db="EMBL/GenBank/DDBJ databases">
        <title>Shimia ponticola sp. nov., isolated from seawater.</title>
        <authorList>
            <person name="Kim Y.-O."/>
            <person name="Yoon J.-H."/>
        </authorList>
    </citation>
    <scope>NUCLEOTIDE SEQUENCE [LARGE SCALE GENOMIC DNA]</scope>
    <source>
        <strain evidence="2 3">MYP11</strain>
    </source>
</reference>
<comment type="caution">
    <text evidence="2">The sequence shown here is derived from an EMBL/GenBank/DDBJ whole genome shotgun (WGS) entry which is preliminary data.</text>
</comment>
<evidence type="ECO:0000313" key="3">
    <source>
        <dbReference type="Proteomes" id="UP000306602"/>
    </source>
</evidence>
<proteinExistence type="predicted"/>
<feature type="signal peptide" evidence="1">
    <location>
        <begin position="1"/>
        <end position="23"/>
    </location>
</feature>
<dbReference type="Proteomes" id="UP000306602">
    <property type="component" value="Unassembled WGS sequence"/>
</dbReference>
<sequence length="230" mass="23691">MSTWTCKRSIVTLVVTVGLSACSADSSDGGFSLFEPIEQQETPDGARKNHALRSAKMARGEIAIVPPNGFCLDKRVHSRDFTVLARCDSLGGRGGAQDAALGMISVAVAPAADDDVAAHVLTALVQGQGEIVEMRQDGDVALAHLRGDVPDGADPAHWRGVIRIGSHMMSMAAYAPPGGVIAGAQGQQVLSSLAMRSHDASLASDLAGNTATGAPETRKGLGGLLRGLLD</sequence>
<dbReference type="AlphaFoldDB" id="A0A4S4NDI1"/>
<name>A0A4S4NDI1_9RHOB</name>
<evidence type="ECO:0008006" key="4">
    <source>
        <dbReference type="Google" id="ProtNLM"/>
    </source>
</evidence>
<dbReference type="RefSeq" id="WP_136462177.1">
    <property type="nucleotide sequence ID" value="NZ_SRKY01000002.1"/>
</dbReference>
<evidence type="ECO:0000313" key="2">
    <source>
        <dbReference type="EMBL" id="THH36587.1"/>
    </source>
</evidence>
<keyword evidence="1" id="KW-0732">Signal</keyword>
<feature type="chain" id="PRO_5020194413" description="Dihydroxy-acid dehydratase" evidence="1">
    <location>
        <begin position="24"/>
        <end position="230"/>
    </location>
</feature>
<organism evidence="2 3">
    <name type="scientific">Aliishimia ponticola</name>
    <dbReference type="NCBI Taxonomy" id="2499833"/>
    <lineage>
        <taxon>Bacteria</taxon>
        <taxon>Pseudomonadati</taxon>
        <taxon>Pseudomonadota</taxon>
        <taxon>Alphaproteobacteria</taxon>
        <taxon>Rhodobacterales</taxon>
        <taxon>Paracoccaceae</taxon>
        <taxon>Aliishimia</taxon>
    </lineage>
</organism>
<evidence type="ECO:0000256" key="1">
    <source>
        <dbReference type="SAM" id="SignalP"/>
    </source>
</evidence>
<keyword evidence="3" id="KW-1185">Reference proteome</keyword>